<organism evidence="2 3">
    <name type="scientific">Flavobacterium ponti</name>
    <dbReference type="NCBI Taxonomy" id="665133"/>
    <lineage>
        <taxon>Bacteria</taxon>
        <taxon>Pseudomonadati</taxon>
        <taxon>Bacteroidota</taxon>
        <taxon>Flavobacteriia</taxon>
        <taxon>Flavobacteriales</taxon>
        <taxon>Flavobacteriaceae</taxon>
        <taxon>Flavobacterium</taxon>
    </lineage>
</organism>
<comment type="caution">
    <text evidence="2">The sequence shown here is derived from an EMBL/GenBank/DDBJ whole genome shotgun (WGS) entry which is preliminary data.</text>
</comment>
<reference evidence="3" key="1">
    <citation type="journal article" date="2019" name="Int. J. Syst. Evol. Microbiol.">
        <title>The Global Catalogue of Microorganisms (GCM) 10K type strain sequencing project: providing services to taxonomists for standard genome sequencing and annotation.</title>
        <authorList>
            <consortium name="The Broad Institute Genomics Platform"/>
            <consortium name="The Broad Institute Genome Sequencing Center for Infectious Disease"/>
            <person name="Wu L."/>
            <person name="Ma J."/>
        </authorList>
    </citation>
    <scope>NUCLEOTIDE SEQUENCE [LARGE SCALE GENOMIC DNA]</scope>
    <source>
        <strain evidence="3">CCUG 50349</strain>
    </source>
</reference>
<dbReference type="Pfam" id="PF19572">
    <property type="entry name" value="PorV"/>
    <property type="match status" value="1"/>
</dbReference>
<protein>
    <submittedName>
        <fullName evidence="2">PorV/PorQ family protein</fullName>
    </submittedName>
</protein>
<dbReference type="NCBIfam" id="NF033709">
    <property type="entry name" value="PorV_fam"/>
    <property type="match status" value="1"/>
</dbReference>
<accession>A0ABV9P5P7</accession>
<evidence type="ECO:0000313" key="2">
    <source>
        <dbReference type="EMBL" id="MFC4739554.1"/>
    </source>
</evidence>
<dbReference type="EMBL" id="JBHSGW010000004">
    <property type="protein sequence ID" value="MFC4739554.1"/>
    <property type="molecule type" value="Genomic_DNA"/>
</dbReference>
<evidence type="ECO:0000313" key="3">
    <source>
        <dbReference type="Proteomes" id="UP001595885"/>
    </source>
</evidence>
<name>A0ABV9P5P7_9FLAO</name>
<gene>
    <name evidence="2" type="ORF">ACFO3U_06060</name>
</gene>
<evidence type="ECO:0000259" key="1">
    <source>
        <dbReference type="Pfam" id="PF19572"/>
    </source>
</evidence>
<dbReference type="SUPFAM" id="SSF56935">
    <property type="entry name" value="Porins"/>
    <property type="match status" value="1"/>
</dbReference>
<dbReference type="Gene3D" id="2.40.160.60">
    <property type="entry name" value="Outer membrane protein transport protein (OMPP1/FadL/TodX)"/>
    <property type="match status" value="1"/>
</dbReference>
<dbReference type="RefSeq" id="WP_379739896.1">
    <property type="nucleotide sequence ID" value="NZ_JBHSGW010000004.1"/>
</dbReference>
<sequence>MVWSQAVRKYSNEFLSIGVDAAALGMSNAVVASTGDVNSGYWNPAGLLKLEDKQVSIMHASYFANIAQYDYAAFGMPIDDRSAFGVSLIRFGVDDILNTTQLIDSQGNIDYNRISLFSTADYALTVSYARALPIEGFNYGVNAKVVRRIIGDFANSWGFGFDFGLQFESDNEWKVGLMLRDITTTYNTWTINEEEYQKIKDAVPGENQDLPETSEITLPKAQLGISKKFEFHNEMSLLAAGNLNMQFAQTNDIISTKAVSIDPALGFEWGYTDLVFLRAGVGNFQQITQIDDSKKLSFQPNIGVGFKYKGIQVDYALTDLGDQSAALYSNIFSLKVDLDIFSR</sequence>
<feature type="domain" description="Type IX secretion system protein PorV" evidence="1">
    <location>
        <begin position="12"/>
        <end position="171"/>
    </location>
</feature>
<proteinExistence type="predicted"/>
<dbReference type="Proteomes" id="UP001595885">
    <property type="component" value="Unassembled WGS sequence"/>
</dbReference>
<keyword evidence="3" id="KW-1185">Reference proteome</keyword>
<dbReference type="InterPro" id="IPR045741">
    <property type="entry name" value="PorV"/>
</dbReference>